<dbReference type="Proteomes" id="UP001216638">
    <property type="component" value="Chromosome 5"/>
</dbReference>
<protein>
    <submittedName>
        <fullName evidence="1">Uncharacterized protein</fullName>
    </submittedName>
</protein>
<keyword evidence="2" id="KW-1185">Reference proteome</keyword>
<sequence>MSDASSIATATTLVDVDLGELKKSSTLLEEPVLLVTRLRVRGCSNMPYLLTTPQGYRVGTICAHGAICDPQTRQFTRFDYRLLDADERPLLDLRRSGDLRQSDTYICVPGSDEVLARVRMQLAKGRRLYEVYDDRGAAGGVSQPFVSAEVRSSEEHHVFKNAAGEVMAGAENMYPYYTWMQRKLASPPTPYVLYYDDVSNVPVLQLPIKSRKDASLQFHGVPAHKVRGARVERTLPRGEEARAFVLAAQFLIEVDRAALRCVPNELDQSRALFATAGVLGM</sequence>
<evidence type="ECO:0000313" key="1">
    <source>
        <dbReference type="EMBL" id="WFC96977.1"/>
    </source>
</evidence>
<reference evidence="1" key="1">
    <citation type="submission" date="2023-03" db="EMBL/GenBank/DDBJ databases">
        <title>Mating type loci evolution in Malassezia.</title>
        <authorList>
            <person name="Coelho M.A."/>
        </authorList>
    </citation>
    <scope>NUCLEOTIDE SEQUENCE</scope>
    <source>
        <strain evidence="1">CBS 14135</strain>
    </source>
</reference>
<gene>
    <name evidence="1" type="ORF">MBRA1_003643</name>
</gene>
<accession>A0AAF0IQ20</accession>
<evidence type="ECO:0000313" key="2">
    <source>
        <dbReference type="Proteomes" id="UP001216638"/>
    </source>
</evidence>
<name>A0AAF0IQ20_9BASI</name>
<organism evidence="1 2">
    <name type="scientific">Malassezia brasiliensis</name>
    <dbReference type="NCBI Taxonomy" id="1821822"/>
    <lineage>
        <taxon>Eukaryota</taxon>
        <taxon>Fungi</taxon>
        <taxon>Dikarya</taxon>
        <taxon>Basidiomycota</taxon>
        <taxon>Ustilaginomycotina</taxon>
        <taxon>Malasseziomycetes</taxon>
        <taxon>Malasseziales</taxon>
        <taxon>Malasseziaceae</taxon>
        <taxon>Malassezia</taxon>
    </lineage>
</organism>
<dbReference type="EMBL" id="CP119955">
    <property type="protein sequence ID" value="WFC96977.1"/>
    <property type="molecule type" value="Genomic_DNA"/>
</dbReference>
<proteinExistence type="predicted"/>
<dbReference type="AlphaFoldDB" id="A0AAF0IQ20"/>